<protein>
    <submittedName>
        <fullName evidence="1">Uncharacterized protein</fullName>
    </submittedName>
</protein>
<dbReference type="EMBL" id="CM047948">
    <property type="protein sequence ID" value="KAI9896292.1"/>
    <property type="molecule type" value="Genomic_DNA"/>
</dbReference>
<evidence type="ECO:0000313" key="2">
    <source>
        <dbReference type="Proteomes" id="UP001163324"/>
    </source>
</evidence>
<gene>
    <name evidence="1" type="ORF">N3K66_008464</name>
</gene>
<name>A0ACC0URZ8_9HYPO</name>
<dbReference type="Proteomes" id="UP001163324">
    <property type="component" value="Chromosome 9"/>
</dbReference>
<sequence>MDLRSVLNDNGGDRERATSKTGGPPPQPRPAATPQLQHQQSQHGQHAALPNQNPHSQQPSPSIYGAYSPRQQKQQQPPPPPPQHYDHPHSSPGKPPPSVEYAQQQQQQQQQQHAAPIAHHHTHQQSPHGVYPPQSPYQTPGPYQSRPAPPPLQATNSFHDSRSPSGPPMQAHAPPPSPYRPTPTPTSAKSQSQGGYPFPPTQASPQEITSPSQRQQYQTRPQPRQDSYNQPAPSHVQGQYASNAHVPQTPPIATSGVPQQYPLKQSQSQSVHSTPTPTSAHSQHQYGQPFAHGSPVSSTHAGVTEFNRQPSQPPTPLGHPPAQRRESQTYAQPPSPYQARHYSQQMQASPTQQSQPQASPQQSQQTQPPLQLYNRAGPRPSSAKGFPSPPSNFNNSIFQNQTTNHTQPQPQPQPQIQPQSESALQKQQQVSQIQPQIKPLPQSESALQQQQVSQIQYLQESQIQDKQQPQIQQQQQQQQQPPLPGHSSHHEREHSVSVSPQTRVPSLPSNADRSSFSREAPEVIAALPPPPPQQQQQQQQSQLPRPSLAQSQPTTALTMANDGTTTPLKRKLEDRDLSLKELEHNVPRPPPGAVNGRTPSDKDETMTQDGDVKMAQTSEVVHRKSKRYSQRPLWAQNCSILGNNLPKKDNFVLRKRAPLAPQSNGSLSAKPRGSIHPSPQASRAQVPPPPPEPTADDMLGPWEPSIVNVKPLEELAKSISDFLFVQVMCHPDRGEIANRGIQFEIEAKLGVLIDKDTNTRVHRGVDSECILTDSGRTAFKNGLSETYHQSFNRWLNKLVEESGPRRKANSGRVPIQYKHRREVDRFVDLPPDFQHRLPACMQPQQGARRRMKARLTYDQKTNQVLAKIVKTRVADLDWHMPKCPVDCRLSINLEMDWDGDVRELEALLQAQQDRQPDRIKDRLSYTHGPYQIDLTQVHSAGHGANARSDKEHELEIELSPAALLNQGQRVMEGEPNKYPELVEGFLDNVRVLARKAHELRQEGH</sequence>
<accession>A0ACC0URZ8</accession>
<keyword evidence="2" id="KW-1185">Reference proteome</keyword>
<comment type="caution">
    <text evidence="1">The sequence shown here is derived from an EMBL/GenBank/DDBJ whole genome shotgun (WGS) entry which is preliminary data.</text>
</comment>
<reference evidence="1" key="1">
    <citation type="submission" date="2022-10" db="EMBL/GenBank/DDBJ databases">
        <title>Complete Genome of Trichothecium roseum strain YXFP-22015, a Plant Pathogen Isolated from Citrus.</title>
        <authorList>
            <person name="Wang Y."/>
            <person name="Zhu L."/>
        </authorList>
    </citation>
    <scope>NUCLEOTIDE SEQUENCE</scope>
    <source>
        <strain evidence="1">YXFP-22015</strain>
    </source>
</reference>
<evidence type="ECO:0000313" key="1">
    <source>
        <dbReference type="EMBL" id="KAI9896292.1"/>
    </source>
</evidence>
<proteinExistence type="predicted"/>
<organism evidence="1 2">
    <name type="scientific">Trichothecium roseum</name>
    <dbReference type="NCBI Taxonomy" id="47278"/>
    <lineage>
        <taxon>Eukaryota</taxon>
        <taxon>Fungi</taxon>
        <taxon>Dikarya</taxon>
        <taxon>Ascomycota</taxon>
        <taxon>Pezizomycotina</taxon>
        <taxon>Sordariomycetes</taxon>
        <taxon>Hypocreomycetidae</taxon>
        <taxon>Hypocreales</taxon>
        <taxon>Hypocreales incertae sedis</taxon>
        <taxon>Trichothecium</taxon>
    </lineage>
</organism>